<sequence length="107" mass="11912">MTKTEALKRIENGEFLGGIAEYRSSSAETIKYQDKKTGRMAEMSMLRHNVEVGDVAVALNERTADDFNASAYKSPFKKGQRVLVRLQGLEMDKGLVRARGTLEAIES</sequence>
<protein>
    <submittedName>
        <fullName evidence="1">Uncharacterized protein</fullName>
    </submittedName>
</protein>
<organism evidence="1 2">
    <name type="scientific">Termitidicoccus mucosus</name>
    <dbReference type="NCBI Taxonomy" id="1184151"/>
    <lineage>
        <taxon>Bacteria</taxon>
        <taxon>Pseudomonadati</taxon>
        <taxon>Verrucomicrobiota</taxon>
        <taxon>Opitutia</taxon>
        <taxon>Opitutales</taxon>
        <taxon>Opitutaceae</taxon>
        <taxon>Termitidicoccus</taxon>
    </lineage>
</organism>
<dbReference type="EMBL" id="LRRQ01000149">
    <property type="protein sequence ID" value="OAM88048.1"/>
    <property type="molecule type" value="Genomic_DNA"/>
</dbReference>
<name>A0A178IE87_9BACT</name>
<accession>A0A178IE87</accession>
<dbReference type="STRING" id="1184151.AW736_21315"/>
<gene>
    <name evidence="1" type="ORF">AW736_21315</name>
</gene>
<dbReference type="AlphaFoldDB" id="A0A178IE87"/>
<evidence type="ECO:0000313" key="2">
    <source>
        <dbReference type="Proteomes" id="UP000078486"/>
    </source>
</evidence>
<reference evidence="1 2" key="1">
    <citation type="submission" date="2016-01" db="EMBL/GenBank/DDBJ databases">
        <title>High potential of lignocellulose degradation of a new Verrucomicrobia species.</title>
        <authorList>
            <person name="Wang Y."/>
            <person name="Shi Y."/>
            <person name="Qiu Z."/>
            <person name="Liu S."/>
            <person name="Yang H."/>
        </authorList>
    </citation>
    <scope>NUCLEOTIDE SEQUENCE [LARGE SCALE GENOMIC DNA]</scope>
    <source>
        <strain evidence="1 2">TSB47</strain>
    </source>
</reference>
<dbReference type="Proteomes" id="UP000078486">
    <property type="component" value="Unassembled WGS sequence"/>
</dbReference>
<keyword evidence="2" id="KW-1185">Reference proteome</keyword>
<dbReference type="RefSeq" id="WP_068772301.1">
    <property type="nucleotide sequence ID" value="NZ_CP109796.1"/>
</dbReference>
<comment type="caution">
    <text evidence="1">The sequence shown here is derived from an EMBL/GenBank/DDBJ whole genome shotgun (WGS) entry which is preliminary data.</text>
</comment>
<proteinExistence type="predicted"/>
<evidence type="ECO:0000313" key="1">
    <source>
        <dbReference type="EMBL" id="OAM88048.1"/>
    </source>
</evidence>